<comment type="caution">
    <text evidence="2">The sequence shown here is derived from an EMBL/GenBank/DDBJ whole genome shotgun (WGS) entry which is preliminary data.</text>
</comment>
<evidence type="ECO:0000256" key="1">
    <source>
        <dbReference type="SAM" id="MobiDB-lite"/>
    </source>
</evidence>
<evidence type="ECO:0000313" key="3">
    <source>
        <dbReference type="Proteomes" id="UP000324091"/>
    </source>
</evidence>
<protein>
    <submittedName>
        <fullName evidence="2">Contactin-associated protein-like 4</fullName>
    </submittedName>
</protein>
<dbReference type="AlphaFoldDB" id="A0A5C6P122"/>
<dbReference type="Proteomes" id="UP000324091">
    <property type="component" value="Chromosome 15"/>
</dbReference>
<evidence type="ECO:0000313" key="2">
    <source>
        <dbReference type="EMBL" id="TWW73005.1"/>
    </source>
</evidence>
<sequence length="113" mass="12520">MDLFSMPVFNRSPFLLCDWSTEVCDAALVSSLPPSSFRSSSQLSGSHAPSFAKLNRRDGKDEFLPPPERAVLEKPSYTFSPSTSATFACHPKPIRVEEALKTLLTHFRSVNVC</sequence>
<accession>A0A5C6P122</accession>
<feature type="compositionally biased region" description="Low complexity" evidence="1">
    <location>
        <begin position="32"/>
        <end position="46"/>
    </location>
</feature>
<name>A0A5C6P122_9TELE</name>
<proteinExistence type="predicted"/>
<reference evidence="2 3" key="1">
    <citation type="submission" date="2019-04" db="EMBL/GenBank/DDBJ databases">
        <title>Chromosome genome assembly for Takifugu flavidus.</title>
        <authorList>
            <person name="Xiao S."/>
        </authorList>
    </citation>
    <scope>NUCLEOTIDE SEQUENCE [LARGE SCALE GENOMIC DNA]</scope>
    <source>
        <strain evidence="2">HTHZ2018</strain>
        <tissue evidence="2">Muscle</tissue>
    </source>
</reference>
<dbReference type="EMBL" id="RHFK02000007">
    <property type="protein sequence ID" value="TWW73005.1"/>
    <property type="molecule type" value="Genomic_DNA"/>
</dbReference>
<organism evidence="2 3">
    <name type="scientific">Takifugu flavidus</name>
    <name type="common">sansaifugu</name>
    <dbReference type="NCBI Taxonomy" id="433684"/>
    <lineage>
        <taxon>Eukaryota</taxon>
        <taxon>Metazoa</taxon>
        <taxon>Chordata</taxon>
        <taxon>Craniata</taxon>
        <taxon>Vertebrata</taxon>
        <taxon>Euteleostomi</taxon>
        <taxon>Actinopterygii</taxon>
        <taxon>Neopterygii</taxon>
        <taxon>Teleostei</taxon>
        <taxon>Neoteleostei</taxon>
        <taxon>Acanthomorphata</taxon>
        <taxon>Eupercaria</taxon>
        <taxon>Tetraodontiformes</taxon>
        <taxon>Tetradontoidea</taxon>
        <taxon>Tetraodontidae</taxon>
        <taxon>Takifugu</taxon>
    </lineage>
</organism>
<keyword evidence="3" id="KW-1185">Reference proteome</keyword>
<feature type="region of interest" description="Disordered" evidence="1">
    <location>
        <begin position="32"/>
        <end position="67"/>
    </location>
</feature>
<gene>
    <name evidence="2" type="ORF">D4764_15G0003990</name>
</gene>